<evidence type="ECO:0000313" key="9">
    <source>
        <dbReference type="Proteomes" id="UP000026915"/>
    </source>
</evidence>
<dbReference type="Proteomes" id="UP000026915">
    <property type="component" value="Chromosome 4"/>
</dbReference>
<name>A0A061EPT8_THECC</name>
<evidence type="ECO:0000256" key="6">
    <source>
        <dbReference type="SAM" id="Coils"/>
    </source>
</evidence>
<sequence>MGSKGRIPPPHLRRALPGPGMVHPDQFGPGILPPPGPFPHFDMLPPPEIMEQKLAAQHVEMQRLGTENQRLATTHGTLRQELAAAQHELQILHAQIGAIKSDREQQMRSLMDKIAKMEAELQAAEPVKVELQQAHTEAQNLVLAREELMSKVHQLNQDLQRAHVDVQQIPALMGELESLRQEYQHCRATFDYEKKFYNDHLESLQVMEKNYMTMAREVEKLRAELMNAANVDRRTVGQYGGATGNSENEASAHPVGQNAYEDGYVIHQYKDTLQSSPSHSSAYFVVSGCNFDSSVIALYNDDCILCLLILYFGLMTFCSFISQRHGPLPSAATGANAGVGAAVYVGAQSGPAPRRTGYEVPRGPAYDTSKGPGYDASRGPGYESQRGPSYDAQRGSGYDGQRGHAYDAQRGGGYETQRGSVNDASRGATYDAPARSLAVLHGQAAPPNNGPYGSATPPARAGSGYEAPSRGGNPVRR</sequence>
<dbReference type="eggNOG" id="ENOG502QQDI">
    <property type="taxonomic scope" value="Eukaryota"/>
</dbReference>
<dbReference type="FunCoup" id="A0A061EPT8">
    <property type="interactions" value="334"/>
</dbReference>
<dbReference type="InterPro" id="IPR040353">
    <property type="entry name" value="FLX/FLX-like"/>
</dbReference>
<dbReference type="GO" id="GO:0009908">
    <property type="term" value="P:flower development"/>
    <property type="evidence" value="ECO:0007669"/>
    <property type="project" value="UniProtKB-KW"/>
</dbReference>
<dbReference type="PANTHER" id="PTHR33405:SF4">
    <property type="entry name" value="PROTEIN FLX-LIKE 2"/>
    <property type="match status" value="1"/>
</dbReference>
<accession>A0A061EPT8</accession>
<evidence type="ECO:0000256" key="1">
    <source>
        <dbReference type="ARBA" id="ARBA00005405"/>
    </source>
</evidence>
<reference evidence="8 9" key="1">
    <citation type="journal article" date="2013" name="Genome Biol.">
        <title>The genome sequence of the most widely cultivated cacao type and its use to identify candidate genes regulating pod color.</title>
        <authorList>
            <person name="Motamayor J.C."/>
            <person name="Mockaitis K."/>
            <person name="Schmutz J."/>
            <person name="Haiminen N."/>
            <person name="Iii D.L."/>
            <person name="Cornejo O."/>
            <person name="Findley S.D."/>
            <person name="Zheng P."/>
            <person name="Utro F."/>
            <person name="Royaert S."/>
            <person name="Saski C."/>
            <person name="Jenkins J."/>
            <person name="Podicheti R."/>
            <person name="Zhao M."/>
            <person name="Scheffler B.E."/>
            <person name="Stack J.C."/>
            <person name="Feltus F.A."/>
            <person name="Mustiga G.M."/>
            <person name="Amores F."/>
            <person name="Phillips W."/>
            <person name="Marelli J.P."/>
            <person name="May G.D."/>
            <person name="Shapiro H."/>
            <person name="Ma J."/>
            <person name="Bustamante C.D."/>
            <person name="Schnell R.J."/>
            <person name="Main D."/>
            <person name="Gilbert D."/>
            <person name="Parida L."/>
            <person name="Kuhn D.N."/>
        </authorList>
    </citation>
    <scope>NUCLEOTIDE SEQUENCE [LARGE SCALE GENOMIC DNA]</scope>
    <source>
        <strain evidence="9">cv. Matina 1-6</strain>
    </source>
</reference>
<evidence type="ECO:0000256" key="3">
    <source>
        <dbReference type="ARBA" id="ARBA00022782"/>
    </source>
</evidence>
<evidence type="ECO:0000313" key="8">
    <source>
        <dbReference type="EMBL" id="EOY04339.1"/>
    </source>
</evidence>
<dbReference type="InParanoid" id="A0A061EPT8"/>
<proteinExistence type="inferred from homology"/>
<keyword evidence="3" id="KW-0221">Differentiation</keyword>
<keyword evidence="9" id="KW-1185">Reference proteome</keyword>
<dbReference type="GO" id="GO:0030154">
    <property type="term" value="P:cell differentiation"/>
    <property type="evidence" value="ECO:0007669"/>
    <property type="project" value="UniProtKB-KW"/>
</dbReference>
<comment type="similarity">
    <text evidence="1">Belongs to the FLX family.</text>
</comment>
<protein>
    <submittedName>
        <fullName evidence="8">Sarcolemmal membrane-associated protein, putative isoform 6</fullName>
    </submittedName>
</protein>
<evidence type="ECO:0000256" key="5">
    <source>
        <dbReference type="ARBA" id="ARBA00023089"/>
    </source>
</evidence>
<organism evidence="8 9">
    <name type="scientific">Theobroma cacao</name>
    <name type="common">Cacao</name>
    <name type="synonym">Cocoa</name>
    <dbReference type="NCBI Taxonomy" id="3641"/>
    <lineage>
        <taxon>Eukaryota</taxon>
        <taxon>Viridiplantae</taxon>
        <taxon>Streptophyta</taxon>
        <taxon>Embryophyta</taxon>
        <taxon>Tracheophyta</taxon>
        <taxon>Spermatophyta</taxon>
        <taxon>Magnoliopsida</taxon>
        <taxon>eudicotyledons</taxon>
        <taxon>Gunneridae</taxon>
        <taxon>Pentapetalae</taxon>
        <taxon>rosids</taxon>
        <taxon>malvids</taxon>
        <taxon>Malvales</taxon>
        <taxon>Malvaceae</taxon>
        <taxon>Byttnerioideae</taxon>
        <taxon>Theobroma</taxon>
    </lineage>
</organism>
<feature type="region of interest" description="Disordered" evidence="7">
    <location>
        <begin position="351"/>
        <end position="477"/>
    </location>
</feature>
<feature type="coiled-coil region" evidence="6">
    <location>
        <begin position="100"/>
        <end position="165"/>
    </location>
</feature>
<keyword evidence="5" id="KW-0287">Flowering</keyword>
<evidence type="ECO:0000256" key="7">
    <source>
        <dbReference type="SAM" id="MobiDB-lite"/>
    </source>
</evidence>
<dbReference type="AlphaFoldDB" id="A0A061EPT8"/>
<keyword evidence="2" id="KW-0217">Developmental protein</keyword>
<dbReference type="HOGENOM" id="CLU_051930_3_1_1"/>
<dbReference type="PANTHER" id="PTHR33405">
    <property type="entry name" value="PROTEIN FLX-LIKE 2"/>
    <property type="match status" value="1"/>
</dbReference>
<dbReference type="EMBL" id="CM001882">
    <property type="protein sequence ID" value="EOY04339.1"/>
    <property type="molecule type" value="Genomic_DNA"/>
</dbReference>
<gene>
    <name evidence="8" type="ORF">TCM_019622</name>
</gene>
<dbReference type="Gramene" id="EOY04339">
    <property type="protein sequence ID" value="EOY04339"/>
    <property type="gene ID" value="TCM_019622"/>
</dbReference>
<feature type="region of interest" description="Disordered" evidence="7">
    <location>
        <begin position="1"/>
        <end position="38"/>
    </location>
</feature>
<dbReference type="OMA" id="MESQGRH"/>
<evidence type="ECO:0000256" key="4">
    <source>
        <dbReference type="ARBA" id="ARBA00023054"/>
    </source>
</evidence>
<feature type="coiled-coil region" evidence="6">
    <location>
        <begin position="204"/>
        <end position="231"/>
    </location>
</feature>
<keyword evidence="4 6" id="KW-0175">Coiled coil</keyword>
<evidence type="ECO:0000256" key="2">
    <source>
        <dbReference type="ARBA" id="ARBA00022473"/>
    </source>
</evidence>
<dbReference type="STRING" id="3641.A0A061EPT8"/>
<dbReference type="Gene3D" id="1.10.287.1490">
    <property type="match status" value="1"/>
</dbReference>